<name>A0AAX6MRX4_9PEZI</name>
<keyword evidence="2" id="KW-0560">Oxidoreductase</keyword>
<comment type="caution">
    <text evidence="3">The sequence shown here is derived from an EMBL/GenBank/DDBJ whole genome shotgun (WGS) entry which is preliminary data.</text>
</comment>
<dbReference type="PANTHER" id="PTHR24320:SF274">
    <property type="entry name" value="CHAIN DEHYDROGENASE, PUTATIVE (AFU_ORTHOLOGUE AFUA_4G00440)-RELATED"/>
    <property type="match status" value="1"/>
</dbReference>
<evidence type="ECO:0000313" key="4">
    <source>
        <dbReference type="Proteomes" id="UP001369815"/>
    </source>
</evidence>
<protein>
    <recommendedName>
        <fullName evidence="5">Short chain dehydrogenase</fullName>
    </recommendedName>
</protein>
<keyword evidence="4" id="KW-1185">Reference proteome</keyword>
<organism evidence="3 4">
    <name type="scientific">Daldinia eschscholtzii</name>
    <dbReference type="NCBI Taxonomy" id="292717"/>
    <lineage>
        <taxon>Eukaryota</taxon>
        <taxon>Fungi</taxon>
        <taxon>Dikarya</taxon>
        <taxon>Ascomycota</taxon>
        <taxon>Pezizomycotina</taxon>
        <taxon>Sordariomycetes</taxon>
        <taxon>Xylariomycetidae</taxon>
        <taxon>Xylariales</taxon>
        <taxon>Hypoxylaceae</taxon>
        <taxon>Daldinia</taxon>
    </lineage>
</organism>
<dbReference type="GO" id="GO:0016491">
    <property type="term" value="F:oxidoreductase activity"/>
    <property type="evidence" value="ECO:0007669"/>
    <property type="project" value="UniProtKB-KW"/>
</dbReference>
<dbReference type="Proteomes" id="UP001369815">
    <property type="component" value="Unassembled WGS sequence"/>
</dbReference>
<comment type="similarity">
    <text evidence="1">Belongs to the short-chain dehydrogenases/reductases (SDR) family.</text>
</comment>
<evidence type="ECO:0000256" key="1">
    <source>
        <dbReference type="ARBA" id="ARBA00006484"/>
    </source>
</evidence>
<dbReference type="Pfam" id="PF00106">
    <property type="entry name" value="adh_short"/>
    <property type="match status" value="1"/>
</dbReference>
<accession>A0AAX6MRX4</accession>
<sequence length="262" mass="28292">MARIFITGSSDARGLGIRSAQVLIKRGHDVYLHARNSQRAQDARTACPGAKDVFIADLSSTEETKSLAKQLNQTGPWDAIVHNAAVNFGVDGIKNKEGIPVRFAINTLAPYILTSLINPPPKRYVFVSSGMHKGGDPSLRNIQECSYSDSKLHDVLLAFWFARRFANRGVLSNALSPGWVPTKMGGSKAPDNIDAAVDTYVLLAEGSGAAEGQTGKYWYQTRACSSGGSGHETSYLQALDDEAIQDQLIQTLEEISGVKPPE</sequence>
<dbReference type="AlphaFoldDB" id="A0AAX6MRX4"/>
<dbReference type="SUPFAM" id="SSF51735">
    <property type="entry name" value="NAD(P)-binding Rossmann-fold domains"/>
    <property type="match status" value="1"/>
</dbReference>
<evidence type="ECO:0008006" key="5">
    <source>
        <dbReference type="Google" id="ProtNLM"/>
    </source>
</evidence>
<dbReference type="Gene3D" id="3.40.50.720">
    <property type="entry name" value="NAD(P)-binding Rossmann-like Domain"/>
    <property type="match status" value="1"/>
</dbReference>
<proteinExistence type="inferred from homology"/>
<dbReference type="InterPro" id="IPR002347">
    <property type="entry name" value="SDR_fam"/>
</dbReference>
<dbReference type="InterPro" id="IPR036291">
    <property type="entry name" value="NAD(P)-bd_dom_sf"/>
</dbReference>
<reference evidence="3 4" key="1">
    <citation type="journal article" date="2024" name="Front Chem Biol">
        <title>Unveiling the potential of Daldinia eschscholtzii MFLUCC 19-0629 through bioactivity and bioinformatics studies for enhanced sustainable agriculture production.</title>
        <authorList>
            <person name="Brooks S."/>
            <person name="Weaver J.A."/>
            <person name="Klomchit A."/>
            <person name="Alharthi S.A."/>
            <person name="Onlamun T."/>
            <person name="Nurani R."/>
            <person name="Vong T.K."/>
            <person name="Alberti F."/>
            <person name="Greco C."/>
        </authorList>
    </citation>
    <scope>NUCLEOTIDE SEQUENCE [LARGE SCALE GENOMIC DNA]</scope>
    <source>
        <strain evidence="3">MFLUCC 19-0629</strain>
    </source>
</reference>
<dbReference type="EMBL" id="JBANMG010000003">
    <property type="protein sequence ID" value="KAK6955183.1"/>
    <property type="molecule type" value="Genomic_DNA"/>
</dbReference>
<evidence type="ECO:0000256" key="2">
    <source>
        <dbReference type="ARBA" id="ARBA00023002"/>
    </source>
</evidence>
<gene>
    <name evidence="3" type="ORF">Daesc_002814</name>
</gene>
<evidence type="ECO:0000313" key="3">
    <source>
        <dbReference type="EMBL" id="KAK6955183.1"/>
    </source>
</evidence>
<dbReference type="PANTHER" id="PTHR24320">
    <property type="entry name" value="RETINOL DEHYDROGENASE"/>
    <property type="match status" value="1"/>
</dbReference>
<dbReference type="PRINTS" id="PR00081">
    <property type="entry name" value="GDHRDH"/>
</dbReference>